<dbReference type="EMBL" id="LR031876">
    <property type="protein sequence ID" value="VDD38435.1"/>
    <property type="molecule type" value="Genomic_DNA"/>
</dbReference>
<evidence type="ECO:0000313" key="1">
    <source>
        <dbReference type="EMBL" id="VDD38435.1"/>
    </source>
</evidence>
<name>A0A3P6EYI7_BRAOL</name>
<organism evidence="1">
    <name type="scientific">Brassica oleracea</name>
    <name type="common">Wild cabbage</name>
    <dbReference type="NCBI Taxonomy" id="3712"/>
    <lineage>
        <taxon>Eukaryota</taxon>
        <taxon>Viridiplantae</taxon>
        <taxon>Streptophyta</taxon>
        <taxon>Embryophyta</taxon>
        <taxon>Tracheophyta</taxon>
        <taxon>Spermatophyta</taxon>
        <taxon>Magnoliopsida</taxon>
        <taxon>eudicotyledons</taxon>
        <taxon>Gunneridae</taxon>
        <taxon>Pentapetalae</taxon>
        <taxon>rosids</taxon>
        <taxon>malvids</taxon>
        <taxon>Brassicales</taxon>
        <taxon>Brassicaceae</taxon>
        <taxon>Brassiceae</taxon>
        <taxon>Brassica</taxon>
    </lineage>
</organism>
<proteinExistence type="predicted"/>
<reference evidence="1" key="1">
    <citation type="submission" date="2018-11" db="EMBL/GenBank/DDBJ databases">
        <authorList>
            <consortium name="Genoscope - CEA"/>
            <person name="William W."/>
        </authorList>
    </citation>
    <scope>NUCLEOTIDE SEQUENCE</scope>
</reference>
<dbReference type="AlphaFoldDB" id="A0A3P6EYI7"/>
<gene>
    <name evidence="1" type="ORF">BOLC7T43995H</name>
</gene>
<accession>A0A3P6EYI7</accession>
<sequence>MDYQHHFGMTLWTDMGRLIDFVGTRGCIEMGIRATASDGVCDKDDIKRTHGLISITCLRRLWRIKDTKCRIEQMSPYGNTCGPS</sequence>
<protein>
    <submittedName>
        <fullName evidence="1">Uncharacterized protein</fullName>
    </submittedName>
</protein>